<dbReference type="GO" id="GO:0016829">
    <property type="term" value="F:lyase activity"/>
    <property type="evidence" value="ECO:0007669"/>
    <property type="project" value="UniProtKB-KW"/>
</dbReference>
<keyword evidence="4" id="KW-1185">Reference proteome</keyword>
<dbReference type="GeneID" id="36516470"/>
<dbReference type="STRING" id="45607.A0A2T0FJC0"/>
<dbReference type="InterPro" id="IPR000192">
    <property type="entry name" value="Aminotrans_V_dom"/>
</dbReference>
<comment type="caution">
    <text evidence="3">The sequence shown here is derived from an EMBL/GenBank/DDBJ whole genome shotgun (WGS) entry which is preliminary data.</text>
</comment>
<dbReference type="InterPro" id="IPR015424">
    <property type="entry name" value="PyrdxlP-dep_Trfase"/>
</dbReference>
<gene>
    <name evidence="3" type="ORF">B9G98_02722</name>
</gene>
<accession>A0A2T0FJC0</accession>
<name>A0A2T0FJC0_9ASCO</name>
<evidence type="ECO:0000256" key="1">
    <source>
        <dbReference type="ARBA" id="ARBA00022898"/>
    </source>
</evidence>
<organism evidence="3 4">
    <name type="scientific">Wickerhamiella sorbophila</name>
    <dbReference type="NCBI Taxonomy" id="45607"/>
    <lineage>
        <taxon>Eukaryota</taxon>
        <taxon>Fungi</taxon>
        <taxon>Dikarya</taxon>
        <taxon>Ascomycota</taxon>
        <taxon>Saccharomycotina</taxon>
        <taxon>Dipodascomycetes</taxon>
        <taxon>Dipodascales</taxon>
        <taxon>Trichomonascaceae</taxon>
        <taxon>Wickerhamiella</taxon>
    </lineage>
</organism>
<dbReference type="PANTHER" id="PTHR43092">
    <property type="entry name" value="L-CYSTEINE DESULFHYDRASE"/>
    <property type="match status" value="1"/>
</dbReference>
<dbReference type="OrthoDB" id="5978656at2759"/>
<dbReference type="InterPro" id="IPR015421">
    <property type="entry name" value="PyrdxlP-dep_Trfase_major"/>
</dbReference>
<dbReference type="EMBL" id="NDIQ01000021">
    <property type="protein sequence ID" value="PRT55102.1"/>
    <property type="molecule type" value="Genomic_DNA"/>
</dbReference>
<dbReference type="Gene3D" id="3.40.640.10">
    <property type="entry name" value="Type I PLP-dependent aspartate aminotransferase-like (Major domain)"/>
    <property type="match status" value="1"/>
</dbReference>
<sequence length="428" mass="48251">MTVPFGREFREKYFAFEDGVVELNHGSYGAAPTQVIEAQMEHIKQKHAFPNRYLRYELFDISKKCRQAISTTVDADYHDLVFTPNATTAVNAVLRSHPWQMGDKIAYLTTIYGACMNTLKFLEEQQDVRLIPVEIDVNASPAENEAALRAVLHEHPDTKLAFLDTVSSMPAIVLPWENMVKICRDRGVLSFVDGAHGVGLLPISLRQARPDYFTSNIHKWMYGTTSCAVLYVDPSRQRQVASLPISAIYVSPSQELSPEESKKVLGNSFAYVATADYSAMQTTIELLKFREEVCGGDQAILDYQNNLAKKASELVCKELNTTDIDNSGTPMAMFTVRFPLQLDPKLHLDFIDFAHDKFANKYKTFIPLATYNDELFARFSASIYLDLEDFKSGVWAVKQVLKDWEVAAKHPKELLEPKLDAMPLGLPC</sequence>
<dbReference type="AlphaFoldDB" id="A0A2T0FJC0"/>
<feature type="domain" description="Aminotransferase class V" evidence="2">
    <location>
        <begin position="31"/>
        <end position="243"/>
    </location>
</feature>
<dbReference type="PANTHER" id="PTHR43092:SF2">
    <property type="entry name" value="HERCYNYLCYSTEINE SULFOXIDE LYASE"/>
    <property type="match status" value="1"/>
</dbReference>
<dbReference type="RefSeq" id="XP_024665047.1">
    <property type="nucleotide sequence ID" value="XM_024809279.1"/>
</dbReference>
<keyword evidence="3" id="KW-0456">Lyase</keyword>
<proteinExistence type="predicted"/>
<dbReference type="Proteomes" id="UP000238350">
    <property type="component" value="Unassembled WGS sequence"/>
</dbReference>
<protein>
    <submittedName>
        <fullName evidence="3">Hercynylcysteine sulfoxide lyase</fullName>
    </submittedName>
</protein>
<evidence type="ECO:0000259" key="2">
    <source>
        <dbReference type="Pfam" id="PF00266"/>
    </source>
</evidence>
<reference evidence="3 4" key="1">
    <citation type="submission" date="2017-04" db="EMBL/GenBank/DDBJ databases">
        <title>Genome sequencing of [Candida] sorbophila.</title>
        <authorList>
            <person name="Ahn J.O."/>
        </authorList>
    </citation>
    <scope>NUCLEOTIDE SEQUENCE [LARGE SCALE GENOMIC DNA]</scope>
    <source>
        <strain evidence="3 4">DS02</strain>
    </source>
</reference>
<evidence type="ECO:0000313" key="4">
    <source>
        <dbReference type="Proteomes" id="UP000238350"/>
    </source>
</evidence>
<dbReference type="Pfam" id="PF00266">
    <property type="entry name" value="Aminotran_5"/>
    <property type="match status" value="1"/>
</dbReference>
<dbReference type="SUPFAM" id="SSF53383">
    <property type="entry name" value="PLP-dependent transferases"/>
    <property type="match status" value="1"/>
</dbReference>
<evidence type="ECO:0000313" key="3">
    <source>
        <dbReference type="EMBL" id="PRT55102.1"/>
    </source>
</evidence>
<keyword evidence="1" id="KW-0663">Pyridoxal phosphate</keyword>